<dbReference type="InterPro" id="IPR013783">
    <property type="entry name" value="Ig-like_fold"/>
</dbReference>
<dbReference type="GO" id="GO:0004180">
    <property type="term" value="F:carboxypeptidase activity"/>
    <property type="evidence" value="ECO:0007669"/>
    <property type="project" value="UniProtKB-KW"/>
</dbReference>
<keyword evidence="1" id="KW-0645">Protease</keyword>
<evidence type="ECO:0000313" key="1">
    <source>
        <dbReference type="EMBL" id="MBI4210015.1"/>
    </source>
</evidence>
<reference evidence="1" key="1">
    <citation type="submission" date="2020-07" db="EMBL/GenBank/DDBJ databases">
        <title>Huge and variable diversity of episymbiotic CPR bacteria and DPANN archaea in groundwater ecosystems.</title>
        <authorList>
            <person name="He C.Y."/>
            <person name="Keren R."/>
            <person name="Whittaker M."/>
            <person name="Farag I.F."/>
            <person name="Doudna J."/>
            <person name="Cate J.H.D."/>
            <person name="Banfield J.F."/>
        </authorList>
    </citation>
    <scope>NUCLEOTIDE SEQUENCE</scope>
    <source>
        <strain evidence="1">NC_groundwater_1296_Ag_S-0.2um_52_80</strain>
    </source>
</reference>
<dbReference type="SUPFAM" id="SSF49452">
    <property type="entry name" value="Starch-binding domain-like"/>
    <property type="match status" value="1"/>
</dbReference>
<dbReference type="InterPro" id="IPR013784">
    <property type="entry name" value="Carb-bd-like_fold"/>
</dbReference>
<dbReference type="Pfam" id="PF13620">
    <property type="entry name" value="CarboxypepD_reg"/>
    <property type="match status" value="1"/>
</dbReference>
<dbReference type="AlphaFoldDB" id="A0A8T3YIZ1"/>
<dbReference type="GO" id="GO:0030246">
    <property type="term" value="F:carbohydrate binding"/>
    <property type="evidence" value="ECO:0007669"/>
    <property type="project" value="InterPro"/>
</dbReference>
<keyword evidence="1" id="KW-0121">Carboxypeptidase</keyword>
<dbReference type="EMBL" id="JACQPB010000005">
    <property type="protein sequence ID" value="MBI4210015.1"/>
    <property type="molecule type" value="Genomic_DNA"/>
</dbReference>
<name>A0A8T3YIZ1_9ARCH</name>
<dbReference type="Gene3D" id="2.60.40.10">
    <property type="entry name" value="Immunoglobulins"/>
    <property type="match status" value="1"/>
</dbReference>
<comment type="caution">
    <text evidence="1">The sequence shown here is derived from an EMBL/GenBank/DDBJ whole genome shotgun (WGS) entry which is preliminary data.</text>
</comment>
<gene>
    <name evidence="1" type="ORF">HY544_00720</name>
</gene>
<organism evidence="1 2">
    <name type="scientific">Candidatus Iainarchaeum sp</name>
    <dbReference type="NCBI Taxonomy" id="3101447"/>
    <lineage>
        <taxon>Archaea</taxon>
        <taxon>Candidatus Iainarchaeota</taxon>
        <taxon>Candidatus Iainarchaeia</taxon>
        <taxon>Candidatus Iainarchaeales</taxon>
        <taxon>Candidatus Iainarchaeaceae</taxon>
        <taxon>Candidatus Iainarchaeum</taxon>
    </lineage>
</organism>
<keyword evidence="1" id="KW-0378">Hydrolase</keyword>
<proteinExistence type="predicted"/>
<dbReference type="Proteomes" id="UP000732298">
    <property type="component" value="Unassembled WGS sequence"/>
</dbReference>
<protein>
    <submittedName>
        <fullName evidence="1">Carboxypeptidase regulatory-like domain-containing protein</fullName>
    </submittedName>
</protein>
<accession>A0A8T3YIZ1</accession>
<evidence type="ECO:0000313" key="2">
    <source>
        <dbReference type="Proteomes" id="UP000732298"/>
    </source>
</evidence>
<sequence length="122" mass="12952">MQKIAHKFAAVALCLIISASFSSAADYAGSLNVYVKDSQGKSMAGVKVYAGDARNYAPKFNETTTNERGKATFRNLSPTTYIVQAKPEGYLRSIGKASVTTNGAAKVYWNLEYPAVSAAGTA</sequence>